<dbReference type="InterPro" id="IPR029787">
    <property type="entry name" value="Nucleotide_cyclase"/>
</dbReference>
<dbReference type="SMART" id="SM00267">
    <property type="entry name" value="GGDEF"/>
    <property type="match status" value="1"/>
</dbReference>
<reference evidence="5 6" key="1">
    <citation type="submission" date="2018-07" db="EMBL/GenBank/DDBJ databases">
        <authorList>
            <person name="Quirk P.G."/>
            <person name="Krulwich T.A."/>
        </authorList>
    </citation>
    <scope>NUCLEOTIDE SEQUENCE [LARGE SCALE GENOMIC DNA]</scope>
    <source>
        <strain evidence="5 6">CC-BB4</strain>
    </source>
</reference>
<dbReference type="Proteomes" id="UP000254889">
    <property type="component" value="Chromosome"/>
</dbReference>
<dbReference type="InterPro" id="IPR000160">
    <property type="entry name" value="GGDEF_dom"/>
</dbReference>
<dbReference type="InterPro" id="IPR050469">
    <property type="entry name" value="Diguanylate_Cyclase"/>
</dbReference>
<feature type="transmembrane region" description="Helical" evidence="3">
    <location>
        <begin position="205"/>
        <end position="225"/>
    </location>
</feature>
<keyword evidence="3" id="KW-0472">Membrane</keyword>
<dbReference type="InterPro" id="IPR043128">
    <property type="entry name" value="Rev_trsase/Diguanyl_cyclase"/>
</dbReference>
<dbReference type="Pfam" id="PF00990">
    <property type="entry name" value="GGDEF"/>
    <property type="match status" value="1"/>
</dbReference>
<dbReference type="EC" id="2.7.7.65" evidence="1"/>
<accession>A0A345ZQK8</accession>
<feature type="transmembrane region" description="Helical" evidence="3">
    <location>
        <begin position="95"/>
        <end position="116"/>
    </location>
</feature>
<dbReference type="PROSITE" id="PS50887">
    <property type="entry name" value="GGDEF"/>
    <property type="match status" value="1"/>
</dbReference>
<organism evidence="5 6">
    <name type="scientific">Pseudolabrys taiwanensis</name>
    <dbReference type="NCBI Taxonomy" id="331696"/>
    <lineage>
        <taxon>Bacteria</taxon>
        <taxon>Pseudomonadati</taxon>
        <taxon>Pseudomonadota</taxon>
        <taxon>Alphaproteobacteria</taxon>
        <taxon>Hyphomicrobiales</taxon>
        <taxon>Xanthobacteraceae</taxon>
        <taxon>Pseudolabrys</taxon>
    </lineage>
</organism>
<evidence type="ECO:0000256" key="3">
    <source>
        <dbReference type="SAM" id="Phobius"/>
    </source>
</evidence>
<gene>
    <name evidence="5" type="ORF">DW352_00930</name>
</gene>
<dbReference type="InterPro" id="IPR048533">
    <property type="entry name" value="VUPS"/>
</dbReference>
<feature type="transmembrane region" description="Helical" evidence="3">
    <location>
        <begin position="32"/>
        <end position="56"/>
    </location>
</feature>
<evidence type="ECO:0000259" key="4">
    <source>
        <dbReference type="PROSITE" id="PS50887"/>
    </source>
</evidence>
<dbReference type="EMBL" id="CP031417">
    <property type="protein sequence ID" value="AXK79205.1"/>
    <property type="molecule type" value="Genomic_DNA"/>
</dbReference>
<dbReference type="PANTHER" id="PTHR45138">
    <property type="entry name" value="REGULATORY COMPONENTS OF SENSORY TRANSDUCTION SYSTEM"/>
    <property type="match status" value="1"/>
</dbReference>
<dbReference type="GO" id="GO:0005886">
    <property type="term" value="C:plasma membrane"/>
    <property type="evidence" value="ECO:0007669"/>
    <property type="project" value="TreeGrafter"/>
</dbReference>
<dbReference type="OrthoDB" id="9812260at2"/>
<dbReference type="Pfam" id="PF20973">
    <property type="entry name" value="VUPS"/>
    <property type="match status" value="1"/>
</dbReference>
<comment type="catalytic activity">
    <reaction evidence="2">
        <text>2 GTP = 3',3'-c-di-GMP + 2 diphosphate</text>
        <dbReference type="Rhea" id="RHEA:24898"/>
        <dbReference type="ChEBI" id="CHEBI:33019"/>
        <dbReference type="ChEBI" id="CHEBI:37565"/>
        <dbReference type="ChEBI" id="CHEBI:58805"/>
        <dbReference type="EC" id="2.7.7.65"/>
    </reaction>
</comment>
<feature type="transmembrane region" description="Helical" evidence="3">
    <location>
        <begin position="168"/>
        <end position="193"/>
    </location>
</feature>
<dbReference type="KEGG" id="ptaw:DW352_00930"/>
<keyword evidence="3" id="KW-0812">Transmembrane</keyword>
<protein>
    <recommendedName>
        <fullName evidence="1">diguanylate cyclase</fullName>
        <ecNumber evidence="1">2.7.7.65</ecNumber>
    </recommendedName>
</protein>
<evidence type="ECO:0000256" key="1">
    <source>
        <dbReference type="ARBA" id="ARBA00012528"/>
    </source>
</evidence>
<feature type="transmembrane region" description="Helical" evidence="3">
    <location>
        <begin position="136"/>
        <end position="156"/>
    </location>
</feature>
<evidence type="ECO:0000256" key="2">
    <source>
        <dbReference type="ARBA" id="ARBA00034247"/>
    </source>
</evidence>
<sequence>MAEIQNVVLLGVDAIVYFVALAALLRARGRIGLGAFFCALGVMHFLETYLASILYVSLPYGIITSPGSTVLFTGKLMMLLLLYIREDAVVVRQPIYGLLFGNVLLFVLAFIMRQHVPVSIAPSRAADFAFLNEMGALMVWGTAILFFDCIIIILLYERSRAWFGDRVFPRVFVCGVMVLTFDQLAFFTGLHMLTGAGVHVLAGGWAAKMGAVALYSVLASIYLIYFERPIGRRRDAPKIWDIFDTLTYRERYEDLLARTGCDALTGALDRHSLEAHGRRSVEHAAAAGRPLALVLVDIDHFKAFNDRFGHAAGDKALKRIALDIMAAARVSDFTYRFGGEEFVVIGDGVNAEDALSLADRIRRRIAGSGDAEGRLTVSIGVSTCPRDATDYDTLFEIADKRLYQAKAAGRNRIVGERILPADGSVRLVG</sequence>
<keyword evidence="6" id="KW-1185">Reference proteome</keyword>
<name>A0A345ZQK8_9HYPH</name>
<dbReference type="AlphaFoldDB" id="A0A345ZQK8"/>
<dbReference type="FunFam" id="3.30.70.270:FF:000001">
    <property type="entry name" value="Diguanylate cyclase domain protein"/>
    <property type="match status" value="1"/>
</dbReference>
<dbReference type="GO" id="GO:0052621">
    <property type="term" value="F:diguanylate cyclase activity"/>
    <property type="evidence" value="ECO:0007669"/>
    <property type="project" value="UniProtKB-EC"/>
</dbReference>
<dbReference type="RefSeq" id="WP_115687666.1">
    <property type="nucleotide sequence ID" value="NZ_CP031417.1"/>
</dbReference>
<dbReference type="GO" id="GO:1902201">
    <property type="term" value="P:negative regulation of bacterial-type flagellum-dependent cell motility"/>
    <property type="evidence" value="ECO:0007669"/>
    <property type="project" value="TreeGrafter"/>
</dbReference>
<dbReference type="GO" id="GO:0043709">
    <property type="term" value="P:cell adhesion involved in single-species biofilm formation"/>
    <property type="evidence" value="ECO:0007669"/>
    <property type="project" value="TreeGrafter"/>
</dbReference>
<dbReference type="PANTHER" id="PTHR45138:SF9">
    <property type="entry name" value="DIGUANYLATE CYCLASE DGCM-RELATED"/>
    <property type="match status" value="1"/>
</dbReference>
<dbReference type="CDD" id="cd01949">
    <property type="entry name" value="GGDEF"/>
    <property type="match status" value="1"/>
</dbReference>
<keyword evidence="3" id="KW-1133">Transmembrane helix</keyword>
<dbReference type="NCBIfam" id="TIGR00254">
    <property type="entry name" value="GGDEF"/>
    <property type="match status" value="1"/>
</dbReference>
<evidence type="ECO:0000313" key="5">
    <source>
        <dbReference type="EMBL" id="AXK79205.1"/>
    </source>
</evidence>
<feature type="domain" description="GGDEF" evidence="4">
    <location>
        <begin position="289"/>
        <end position="418"/>
    </location>
</feature>
<feature type="transmembrane region" description="Helical" evidence="3">
    <location>
        <begin position="6"/>
        <end position="25"/>
    </location>
</feature>
<feature type="transmembrane region" description="Helical" evidence="3">
    <location>
        <begin position="62"/>
        <end position="83"/>
    </location>
</feature>
<proteinExistence type="predicted"/>
<dbReference type="Gene3D" id="3.30.70.270">
    <property type="match status" value="1"/>
</dbReference>
<evidence type="ECO:0000313" key="6">
    <source>
        <dbReference type="Proteomes" id="UP000254889"/>
    </source>
</evidence>
<dbReference type="SUPFAM" id="SSF55073">
    <property type="entry name" value="Nucleotide cyclase"/>
    <property type="match status" value="1"/>
</dbReference>